<feature type="compositionally biased region" description="Basic and acidic residues" evidence="1">
    <location>
        <begin position="138"/>
        <end position="148"/>
    </location>
</feature>
<evidence type="ECO:0000313" key="2">
    <source>
        <dbReference type="EMBL" id="CAH1098772.1"/>
    </source>
</evidence>
<feature type="region of interest" description="Disordered" evidence="1">
    <location>
        <begin position="86"/>
        <end position="148"/>
    </location>
</feature>
<keyword evidence="3" id="KW-1185">Reference proteome</keyword>
<name>A0A9P0C870_9CUCU</name>
<gene>
    <name evidence="2" type="ORF">PSYICH_LOCUS866</name>
</gene>
<accession>A0A9P0C870</accession>
<dbReference type="Proteomes" id="UP001153636">
    <property type="component" value="Chromosome 1"/>
</dbReference>
<organism evidence="2 3">
    <name type="scientific">Psylliodes chrysocephalus</name>
    <dbReference type="NCBI Taxonomy" id="3402493"/>
    <lineage>
        <taxon>Eukaryota</taxon>
        <taxon>Metazoa</taxon>
        <taxon>Ecdysozoa</taxon>
        <taxon>Arthropoda</taxon>
        <taxon>Hexapoda</taxon>
        <taxon>Insecta</taxon>
        <taxon>Pterygota</taxon>
        <taxon>Neoptera</taxon>
        <taxon>Endopterygota</taxon>
        <taxon>Coleoptera</taxon>
        <taxon>Polyphaga</taxon>
        <taxon>Cucujiformia</taxon>
        <taxon>Chrysomeloidea</taxon>
        <taxon>Chrysomelidae</taxon>
        <taxon>Galerucinae</taxon>
        <taxon>Alticini</taxon>
        <taxon>Psylliodes</taxon>
    </lineage>
</organism>
<reference evidence="2" key="1">
    <citation type="submission" date="2022-01" db="EMBL/GenBank/DDBJ databases">
        <authorList>
            <person name="King R."/>
        </authorList>
    </citation>
    <scope>NUCLEOTIDE SEQUENCE</scope>
</reference>
<dbReference type="EMBL" id="OV651813">
    <property type="protein sequence ID" value="CAH1098772.1"/>
    <property type="molecule type" value="Genomic_DNA"/>
</dbReference>
<evidence type="ECO:0000256" key="1">
    <source>
        <dbReference type="SAM" id="MobiDB-lite"/>
    </source>
</evidence>
<evidence type="ECO:0000313" key="3">
    <source>
        <dbReference type="Proteomes" id="UP001153636"/>
    </source>
</evidence>
<proteinExistence type="predicted"/>
<protein>
    <submittedName>
        <fullName evidence="2">Uncharacterized protein</fullName>
    </submittedName>
</protein>
<feature type="compositionally biased region" description="Basic and acidic residues" evidence="1">
    <location>
        <begin position="98"/>
        <end position="118"/>
    </location>
</feature>
<dbReference type="AlphaFoldDB" id="A0A9P0C870"/>
<sequence>MLPTSKIVVTITSAEAQLQPLMDVTVRRLSEYLEEETNDVTEEEITHAKSTITSLVPTEVDLGGQKLLIKHKFVMTTVDGKVCNAATGKQSRSRGRKSKEEKGLEDQTKREIQTRFRTETGLLIDMPKSNFGNTNDENTSRRFFENPK</sequence>